<dbReference type="EMBL" id="LNRQ01000003">
    <property type="protein sequence ID" value="KZN01505.1"/>
    <property type="molecule type" value="Genomic_DNA"/>
</dbReference>
<dbReference type="EMBL" id="CP093345">
    <property type="protein sequence ID" value="WOG92399.1"/>
    <property type="molecule type" value="Genomic_DNA"/>
</dbReference>
<dbReference type="AlphaFoldDB" id="A0A161WS58"/>
<evidence type="ECO:0000256" key="3">
    <source>
        <dbReference type="SAM" id="MobiDB-lite"/>
    </source>
</evidence>
<sequence length="227" mass="25960">MNNHEGSTSGTKNMYFENYSDSDEDFDRYSYVYEIDENAEGQVISSYPTNVQILVATSNRAPDNLYERGLQRYLFVQIIDATLKERCVVHQQAIGKRIGYNIVSSAVYKYSIVVFLHLFADCLIFISPALQAEQGFCFIETYESDVQKQKFEQLIGSDRAGPQEVAVVMRRRVLLNFIHCELAHLINSHVLLHPVAISVHNKEMNNHEASTSGTKNEIELTQFPLRQ</sequence>
<dbReference type="PANTHER" id="PTHR12169">
    <property type="entry name" value="ATPASE N2B"/>
    <property type="match status" value="1"/>
</dbReference>
<evidence type="ECO:0000313" key="5">
    <source>
        <dbReference type="EMBL" id="WOG92399.1"/>
    </source>
</evidence>
<evidence type="ECO:0000256" key="1">
    <source>
        <dbReference type="ARBA" id="ARBA00022741"/>
    </source>
</evidence>
<dbReference type="PANTHER" id="PTHR12169:SF29">
    <property type="entry name" value="AFG1-LIKE ATPASE FAMILY PROTEIN"/>
    <property type="match status" value="1"/>
</dbReference>
<reference evidence="5" key="2">
    <citation type="submission" date="2022-03" db="EMBL/GenBank/DDBJ databases">
        <title>Draft title - Genomic analysis of global carrot germplasm unveils the trajectory of domestication and the origin of high carotenoid orange carrot.</title>
        <authorList>
            <person name="Iorizzo M."/>
            <person name="Ellison S."/>
            <person name="Senalik D."/>
            <person name="Macko-Podgorni A."/>
            <person name="Grzebelus D."/>
            <person name="Bostan H."/>
            <person name="Rolling W."/>
            <person name="Curaba J."/>
            <person name="Simon P."/>
        </authorList>
    </citation>
    <scope>NUCLEOTIDE SEQUENCE</scope>
    <source>
        <tissue evidence="5">Leaf</tissue>
    </source>
</reference>
<evidence type="ECO:0000313" key="6">
    <source>
        <dbReference type="Proteomes" id="UP000077755"/>
    </source>
</evidence>
<dbReference type="GO" id="GO:0016887">
    <property type="term" value="F:ATP hydrolysis activity"/>
    <property type="evidence" value="ECO:0007669"/>
    <property type="project" value="InterPro"/>
</dbReference>
<dbReference type="GO" id="GO:0005524">
    <property type="term" value="F:ATP binding"/>
    <property type="evidence" value="ECO:0007669"/>
    <property type="project" value="UniProtKB-KW"/>
</dbReference>
<name>A0A161WS58_DAUCS</name>
<accession>A0A161WS58</accession>
<keyword evidence="2" id="KW-0067">ATP-binding</keyword>
<protein>
    <submittedName>
        <fullName evidence="4">Uncharacterized protein</fullName>
    </submittedName>
</protein>
<organism evidence="4">
    <name type="scientific">Daucus carota subsp. sativus</name>
    <name type="common">Carrot</name>
    <dbReference type="NCBI Taxonomy" id="79200"/>
    <lineage>
        <taxon>Eukaryota</taxon>
        <taxon>Viridiplantae</taxon>
        <taxon>Streptophyta</taxon>
        <taxon>Embryophyta</taxon>
        <taxon>Tracheophyta</taxon>
        <taxon>Spermatophyta</taxon>
        <taxon>Magnoliopsida</taxon>
        <taxon>eudicotyledons</taxon>
        <taxon>Gunneridae</taxon>
        <taxon>Pentapetalae</taxon>
        <taxon>asterids</taxon>
        <taxon>campanulids</taxon>
        <taxon>Apiales</taxon>
        <taxon>Apiaceae</taxon>
        <taxon>Apioideae</taxon>
        <taxon>Scandiceae</taxon>
        <taxon>Daucinae</taxon>
        <taxon>Daucus</taxon>
        <taxon>Daucus sect. Daucus</taxon>
    </lineage>
</organism>
<dbReference type="GO" id="GO:0005739">
    <property type="term" value="C:mitochondrion"/>
    <property type="evidence" value="ECO:0007669"/>
    <property type="project" value="TreeGrafter"/>
</dbReference>
<dbReference type="Gramene" id="KZN01505">
    <property type="protein sequence ID" value="KZN01505"/>
    <property type="gene ID" value="DCAR_010230"/>
</dbReference>
<dbReference type="STRING" id="79200.A0A161WS58"/>
<dbReference type="InterPro" id="IPR005654">
    <property type="entry name" value="ATPase_AFG1-like"/>
</dbReference>
<keyword evidence="1" id="KW-0547">Nucleotide-binding</keyword>
<dbReference type="GO" id="GO:0009507">
    <property type="term" value="C:chloroplast"/>
    <property type="evidence" value="ECO:0007669"/>
    <property type="project" value="TreeGrafter"/>
</dbReference>
<proteinExistence type="predicted"/>
<reference evidence="4" key="1">
    <citation type="journal article" date="2016" name="Nat. Genet.">
        <title>A high-quality carrot genome assembly provides new insights into carotenoid accumulation and asterid genome evolution.</title>
        <authorList>
            <person name="Iorizzo M."/>
            <person name="Ellison S."/>
            <person name="Senalik D."/>
            <person name="Zeng P."/>
            <person name="Satapoomin P."/>
            <person name="Huang J."/>
            <person name="Bowman M."/>
            <person name="Iovene M."/>
            <person name="Sanseverino W."/>
            <person name="Cavagnaro P."/>
            <person name="Yildiz M."/>
            <person name="Macko-Podgorni A."/>
            <person name="Moranska E."/>
            <person name="Grzebelus E."/>
            <person name="Grzebelus D."/>
            <person name="Ashrafi H."/>
            <person name="Zheng Z."/>
            <person name="Cheng S."/>
            <person name="Spooner D."/>
            <person name="Van Deynze A."/>
            <person name="Simon P."/>
        </authorList>
    </citation>
    <scope>NUCLEOTIDE SEQUENCE [LARGE SCALE GENOMIC DNA]</scope>
    <source>
        <tissue evidence="4">Leaf</tissue>
    </source>
</reference>
<keyword evidence="6" id="KW-1185">Reference proteome</keyword>
<evidence type="ECO:0000256" key="2">
    <source>
        <dbReference type="ARBA" id="ARBA00022840"/>
    </source>
</evidence>
<dbReference type="Proteomes" id="UP000077755">
    <property type="component" value="Chromosome 3"/>
</dbReference>
<gene>
    <name evidence="4" type="ORF">DCAR_010230</name>
    <name evidence="5" type="ORF">DCAR_0311665</name>
</gene>
<evidence type="ECO:0000313" key="4">
    <source>
        <dbReference type="EMBL" id="KZN01505.1"/>
    </source>
</evidence>
<feature type="region of interest" description="Disordered" evidence="3">
    <location>
        <begin position="206"/>
        <end position="227"/>
    </location>
</feature>